<proteinExistence type="predicted"/>
<accession>A0A2A7U3F8</accession>
<sequence>MPLRATLPYFAIFILAGCGTYWGRVPYTPPPPSAKNVAYVRLIGNPPGFTISQYGNKPGAVDDTSLLILRPTHDLGFNKVSGVSERYRETYYETLIYADTPTRVGFRYVYGCSDFGYTFVPQRGETYEFRLSLSDKSGYCVLYANQVVYDAQNDLYIERALSPYQGYHYAK</sequence>
<dbReference type="GeneID" id="93123978"/>
<reference evidence="2" key="1">
    <citation type="submission" date="2017-09" db="EMBL/GenBank/DDBJ databases">
        <title>FDA dAtabase for Regulatory Grade micrObial Sequences (FDA-ARGOS): Supporting development and validation of Infectious Disease Dx tests.</title>
        <authorList>
            <person name="Goldberg B."/>
            <person name="Campos J."/>
            <person name="Tallon L."/>
            <person name="Sadzewicz L."/>
            <person name="Ott S."/>
            <person name="Zhao X."/>
            <person name="Nagaraj S."/>
            <person name="Vavikolanu K."/>
            <person name="Aluvathingal J."/>
            <person name="Nadendla S."/>
            <person name="Geyer C."/>
            <person name="Sichtig H."/>
        </authorList>
    </citation>
    <scope>NUCLEOTIDE SEQUENCE [LARGE SCALE GENOMIC DNA]</scope>
    <source>
        <strain evidence="2">FDAARGOS_370</strain>
    </source>
</reference>
<evidence type="ECO:0008006" key="3">
    <source>
        <dbReference type="Google" id="ProtNLM"/>
    </source>
</evidence>
<evidence type="ECO:0000313" key="2">
    <source>
        <dbReference type="Proteomes" id="UP000219788"/>
    </source>
</evidence>
<dbReference type="AlphaFoldDB" id="A0A2A7U3F8"/>
<evidence type="ECO:0000313" key="1">
    <source>
        <dbReference type="EMBL" id="PEH72849.1"/>
    </source>
</evidence>
<gene>
    <name evidence="1" type="ORF">CRM76_13340</name>
</gene>
<dbReference type="RefSeq" id="WP_005285503.1">
    <property type="nucleotide sequence ID" value="NZ_AP028090.1"/>
</dbReference>
<comment type="caution">
    <text evidence="1">The sequence shown here is derived from an EMBL/GenBank/DDBJ whole genome shotgun (WGS) entry which is preliminary data.</text>
</comment>
<name>A0A2A7U3F8_EDWTA</name>
<protein>
    <recommendedName>
        <fullName evidence="3">Lipoprotein</fullName>
    </recommendedName>
</protein>
<dbReference type="OrthoDB" id="6555475at2"/>
<dbReference type="PROSITE" id="PS51257">
    <property type="entry name" value="PROKAR_LIPOPROTEIN"/>
    <property type="match status" value="1"/>
</dbReference>
<dbReference type="STRING" id="636.AAW15_08805"/>
<dbReference type="Proteomes" id="UP000219788">
    <property type="component" value="Unassembled WGS sequence"/>
</dbReference>
<dbReference type="EMBL" id="PDDV01000013">
    <property type="protein sequence ID" value="PEH72849.1"/>
    <property type="molecule type" value="Genomic_DNA"/>
</dbReference>
<organism evidence="1 2">
    <name type="scientific">Edwardsiella tarda</name>
    <dbReference type="NCBI Taxonomy" id="636"/>
    <lineage>
        <taxon>Bacteria</taxon>
        <taxon>Pseudomonadati</taxon>
        <taxon>Pseudomonadota</taxon>
        <taxon>Gammaproteobacteria</taxon>
        <taxon>Enterobacterales</taxon>
        <taxon>Hafniaceae</taxon>
        <taxon>Edwardsiella</taxon>
    </lineage>
</organism>